<dbReference type="AlphaFoldDB" id="X7Z9B6"/>
<protein>
    <submittedName>
        <fullName evidence="3">SnoaL-like domain protein</fullName>
    </submittedName>
</protein>
<evidence type="ECO:0000259" key="2">
    <source>
        <dbReference type="Pfam" id="PF12680"/>
    </source>
</evidence>
<feature type="region of interest" description="Disordered" evidence="1">
    <location>
        <begin position="77"/>
        <end position="97"/>
    </location>
</feature>
<dbReference type="Pfam" id="PF12680">
    <property type="entry name" value="SnoaL_2"/>
    <property type="match status" value="1"/>
</dbReference>
<dbReference type="EMBL" id="JAOB01000080">
    <property type="protein sequence ID" value="EUA15954.1"/>
    <property type="molecule type" value="Genomic_DNA"/>
</dbReference>
<feature type="domain" description="SnoaL-like" evidence="2">
    <location>
        <begin position="9"/>
        <end position="78"/>
    </location>
</feature>
<evidence type="ECO:0000256" key="1">
    <source>
        <dbReference type="SAM" id="MobiDB-lite"/>
    </source>
</evidence>
<dbReference type="InterPro" id="IPR032710">
    <property type="entry name" value="NTF2-like_dom_sf"/>
</dbReference>
<reference evidence="3" key="1">
    <citation type="submission" date="2014-01" db="EMBL/GenBank/DDBJ databases">
        <authorList>
            <person name="Brown-Elliot B."/>
            <person name="Wallace R."/>
            <person name="Lenaerts A."/>
            <person name="Ordway D."/>
            <person name="DeGroote M.A."/>
            <person name="Parker T."/>
            <person name="Sizemore C."/>
            <person name="Tallon L.J."/>
            <person name="Sadzewicz L.K."/>
            <person name="Sengamalay N."/>
            <person name="Fraser C.M."/>
            <person name="Hine E."/>
            <person name="Shefchek K.A."/>
            <person name="Das S.P."/>
            <person name="Tettelin H."/>
        </authorList>
    </citation>
    <scope>NUCLEOTIDE SEQUENCE [LARGE SCALE GENOMIC DNA]</scope>
    <source>
        <strain evidence="3">4042</strain>
    </source>
</reference>
<dbReference type="InterPro" id="IPR037401">
    <property type="entry name" value="SnoaL-like"/>
</dbReference>
<proteinExistence type="predicted"/>
<comment type="caution">
    <text evidence="3">The sequence shown here is derived from an EMBL/GenBank/DDBJ whole genome shotgun (WGS) entry which is preliminary data.</text>
</comment>
<sequence>MTTSEIATVLAWHDALNAADLDTLVALSSEDIEIGDAHGAGQGHEALREWAAATKTTAEPGRMYVRDGVVVVEQKISSPDNPARRGLPRQHSGSSTITSLRCSVTTIWRRRWRPPNSPRPTWSTEELTMRGIILAGARARGCIRSPWV</sequence>
<evidence type="ECO:0000313" key="3">
    <source>
        <dbReference type="EMBL" id="EUA15954.1"/>
    </source>
</evidence>
<dbReference type="PATRIC" id="fig|1299334.3.peg.8203"/>
<dbReference type="Gene3D" id="3.10.450.50">
    <property type="match status" value="1"/>
</dbReference>
<dbReference type="SUPFAM" id="SSF54427">
    <property type="entry name" value="NTF2-like"/>
    <property type="match status" value="1"/>
</dbReference>
<gene>
    <name evidence="3" type="ORF">I553_0928</name>
</gene>
<organism evidence="3">
    <name type="scientific">Mycobacterium xenopi 4042</name>
    <dbReference type="NCBI Taxonomy" id="1299334"/>
    <lineage>
        <taxon>Bacteria</taxon>
        <taxon>Bacillati</taxon>
        <taxon>Actinomycetota</taxon>
        <taxon>Actinomycetes</taxon>
        <taxon>Mycobacteriales</taxon>
        <taxon>Mycobacteriaceae</taxon>
        <taxon>Mycobacterium</taxon>
    </lineage>
</organism>
<accession>X7Z9B6</accession>
<name>X7Z9B6_MYCXE</name>